<dbReference type="GO" id="GO:0016020">
    <property type="term" value="C:membrane"/>
    <property type="evidence" value="ECO:0007669"/>
    <property type="project" value="TreeGrafter"/>
</dbReference>
<keyword evidence="3" id="KW-0560">Oxidoreductase</keyword>
<keyword evidence="2" id="KW-0521">NADP</keyword>
<reference evidence="6" key="1">
    <citation type="journal article" date="2013" name="Nature">
        <title>Pan genome of the phytoplankton Emiliania underpins its global distribution.</title>
        <authorList>
            <person name="Read B.A."/>
            <person name="Kegel J."/>
            <person name="Klute M.J."/>
            <person name="Kuo A."/>
            <person name="Lefebvre S.C."/>
            <person name="Maumus F."/>
            <person name="Mayer C."/>
            <person name="Miller J."/>
            <person name="Monier A."/>
            <person name="Salamov A."/>
            <person name="Young J."/>
            <person name="Aguilar M."/>
            <person name="Claverie J.M."/>
            <person name="Frickenhaus S."/>
            <person name="Gonzalez K."/>
            <person name="Herman E.K."/>
            <person name="Lin Y.C."/>
            <person name="Napier J."/>
            <person name="Ogata H."/>
            <person name="Sarno A.F."/>
            <person name="Shmutz J."/>
            <person name="Schroeder D."/>
            <person name="de Vargas C."/>
            <person name="Verret F."/>
            <person name="von Dassow P."/>
            <person name="Valentin K."/>
            <person name="Van de Peer Y."/>
            <person name="Wheeler G."/>
            <person name="Dacks J.B."/>
            <person name="Delwiche C.F."/>
            <person name="Dyhrman S.T."/>
            <person name="Glockner G."/>
            <person name="John U."/>
            <person name="Richards T."/>
            <person name="Worden A.Z."/>
            <person name="Zhang X."/>
            <person name="Grigoriev I.V."/>
            <person name="Allen A.E."/>
            <person name="Bidle K."/>
            <person name="Borodovsky M."/>
            <person name="Bowler C."/>
            <person name="Brownlee C."/>
            <person name="Cock J.M."/>
            <person name="Elias M."/>
            <person name="Gladyshev V.N."/>
            <person name="Groth M."/>
            <person name="Guda C."/>
            <person name="Hadaegh A."/>
            <person name="Iglesias-Rodriguez M.D."/>
            <person name="Jenkins J."/>
            <person name="Jones B.M."/>
            <person name="Lawson T."/>
            <person name="Leese F."/>
            <person name="Lindquist E."/>
            <person name="Lobanov A."/>
            <person name="Lomsadze A."/>
            <person name="Malik S.B."/>
            <person name="Marsh M.E."/>
            <person name="Mackinder L."/>
            <person name="Mock T."/>
            <person name="Mueller-Roeber B."/>
            <person name="Pagarete A."/>
            <person name="Parker M."/>
            <person name="Probert I."/>
            <person name="Quesneville H."/>
            <person name="Raines C."/>
            <person name="Rensing S.A."/>
            <person name="Riano-Pachon D.M."/>
            <person name="Richier S."/>
            <person name="Rokitta S."/>
            <person name="Shiraiwa Y."/>
            <person name="Soanes D.M."/>
            <person name="van der Giezen M."/>
            <person name="Wahlund T.M."/>
            <person name="Williams B."/>
            <person name="Wilson W."/>
            <person name="Wolfe G."/>
            <person name="Wurch L.L."/>
        </authorList>
    </citation>
    <scope>NUCLEOTIDE SEQUENCE</scope>
</reference>
<reference evidence="5" key="2">
    <citation type="submission" date="2024-10" db="UniProtKB">
        <authorList>
            <consortium name="EnsemblProtists"/>
        </authorList>
    </citation>
    <scope>IDENTIFICATION</scope>
</reference>
<dbReference type="PANTHER" id="PTHR43490:SF99">
    <property type="entry name" value="SHORT-CHAIN DEHYDROGENASE_REDUCTASE"/>
    <property type="match status" value="1"/>
</dbReference>
<accession>A0A0D3JTZ8</accession>
<feature type="region of interest" description="Disordered" evidence="4">
    <location>
        <begin position="159"/>
        <end position="179"/>
    </location>
</feature>
<dbReference type="Gene3D" id="3.40.50.720">
    <property type="entry name" value="NAD(P)-binding Rossmann-like Domain"/>
    <property type="match status" value="1"/>
</dbReference>
<dbReference type="InterPro" id="IPR036291">
    <property type="entry name" value="NAD(P)-bd_dom_sf"/>
</dbReference>
<dbReference type="PRINTS" id="PR00081">
    <property type="entry name" value="GDHRDH"/>
</dbReference>
<dbReference type="KEGG" id="ehx:EMIHUDRAFT_114810"/>
<evidence type="ECO:0000256" key="2">
    <source>
        <dbReference type="ARBA" id="ARBA00022857"/>
    </source>
</evidence>
<keyword evidence="6" id="KW-1185">Reference proteome</keyword>
<dbReference type="Pfam" id="PF00106">
    <property type="entry name" value="adh_short"/>
    <property type="match status" value="1"/>
</dbReference>
<organism evidence="5 6">
    <name type="scientific">Emiliania huxleyi (strain CCMP1516)</name>
    <dbReference type="NCBI Taxonomy" id="280463"/>
    <lineage>
        <taxon>Eukaryota</taxon>
        <taxon>Haptista</taxon>
        <taxon>Haptophyta</taxon>
        <taxon>Prymnesiophyceae</taxon>
        <taxon>Isochrysidales</taxon>
        <taxon>Noelaerhabdaceae</taxon>
        <taxon>Emiliania</taxon>
    </lineage>
</organism>
<dbReference type="GeneID" id="17272528"/>
<dbReference type="InterPro" id="IPR002347">
    <property type="entry name" value="SDR_fam"/>
</dbReference>
<dbReference type="Proteomes" id="UP000013827">
    <property type="component" value="Unassembled WGS sequence"/>
</dbReference>
<dbReference type="RefSeq" id="XP_005779412.1">
    <property type="nucleotide sequence ID" value="XM_005779355.1"/>
</dbReference>
<comment type="similarity">
    <text evidence="1">Belongs to the short-chain dehydrogenases/reductases (SDR) family.</text>
</comment>
<dbReference type="AlphaFoldDB" id="A0A0D3JTZ8"/>
<dbReference type="PaxDb" id="2903-EOD26983"/>
<dbReference type="SUPFAM" id="SSF51735">
    <property type="entry name" value="NAD(P)-binding Rossmann-fold domains"/>
    <property type="match status" value="1"/>
</dbReference>
<feature type="region of interest" description="Disordered" evidence="4">
    <location>
        <begin position="272"/>
        <end position="296"/>
    </location>
</feature>
<evidence type="ECO:0000313" key="6">
    <source>
        <dbReference type="Proteomes" id="UP000013827"/>
    </source>
</evidence>
<evidence type="ECO:0000256" key="3">
    <source>
        <dbReference type="ARBA" id="ARBA00023002"/>
    </source>
</evidence>
<evidence type="ECO:0000313" key="5">
    <source>
        <dbReference type="EnsemblProtists" id="EOD26983"/>
    </source>
</evidence>
<dbReference type="PANTHER" id="PTHR43490">
    <property type="entry name" value="(+)-NEOMENTHOL DEHYDROGENASE"/>
    <property type="match status" value="1"/>
</dbReference>
<dbReference type="eggNOG" id="KOG1208">
    <property type="taxonomic scope" value="Eukaryota"/>
</dbReference>
<evidence type="ECO:0000256" key="1">
    <source>
        <dbReference type="ARBA" id="ARBA00006484"/>
    </source>
</evidence>
<dbReference type="GO" id="GO:0016491">
    <property type="term" value="F:oxidoreductase activity"/>
    <property type="evidence" value="ECO:0007669"/>
    <property type="project" value="UniProtKB-KW"/>
</dbReference>
<protein>
    <submittedName>
        <fullName evidence="5">Uncharacterized protein</fullName>
    </submittedName>
</protein>
<dbReference type="STRING" id="2903.R1CVE4"/>
<name>A0A0D3JTZ8_EMIH1</name>
<sequence>MATKHIFVTGGNAGIGFALCKLLVGEREDTFVFLGSRDAEKGAAAVKSISDAYPAAADRIALVTIDVGDEASVAAAAAALQAKSVTLYALVNNAGVGFQTSPGDAAALLNVNLLGPKRVSEAILPLIDPAAGRIVNVSSGAASMWLRSQRALHQPQCHVGAARGGGRHRRAGRPPEERAPLTKAVGSCVGLSKAALTAYTLQQAAACCGITAAAHPNLTITSLSPGYIKTAMTAGSGARLTPEQGTVSMMRCLFGEVTSGYYYGSDALRSPMTVTRDPGTPEYGGEENPDAATYNR</sequence>
<dbReference type="EnsemblProtists" id="EOD26983">
    <property type="protein sequence ID" value="EOD26983"/>
    <property type="gene ID" value="EMIHUDRAFT_114810"/>
</dbReference>
<evidence type="ECO:0000256" key="4">
    <source>
        <dbReference type="SAM" id="MobiDB-lite"/>
    </source>
</evidence>
<dbReference type="OMA" id="PQTCEMA"/>
<proteinExistence type="inferred from homology"/>
<dbReference type="HOGENOM" id="CLU_010194_9_0_1"/>